<dbReference type="Proteomes" id="UP001244341">
    <property type="component" value="Chromosome 12b"/>
</dbReference>
<evidence type="ECO:0000313" key="6">
    <source>
        <dbReference type="Proteomes" id="UP001244341"/>
    </source>
</evidence>
<feature type="region of interest" description="Disordered" evidence="3">
    <location>
        <begin position="431"/>
        <end position="473"/>
    </location>
</feature>
<feature type="repeat" description="RCC1" evidence="2">
    <location>
        <begin position="192"/>
        <end position="257"/>
    </location>
</feature>
<dbReference type="Pfam" id="PF25390">
    <property type="entry name" value="WD40_RLD"/>
    <property type="match status" value="1"/>
</dbReference>
<reference evidence="5 6" key="1">
    <citation type="submission" date="2023-05" db="EMBL/GenBank/DDBJ databases">
        <title>A 100% complete, gapless, phased diploid assembly of the Scenedesmus obliquus UTEX 3031 genome.</title>
        <authorList>
            <person name="Biondi T.C."/>
            <person name="Hanschen E.R."/>
            <person name="Kwon T."/>
            <person name="Eng W."/>
            <person name="Kruse C.P.S."/>
            <person name="Koehler S.I."/>
            <person name="Kunde Y."/>
            <person name="Gleasner C.D."/>
            <person name="You Mak K.T."/>
            <person name="Polle J."/>
            <person name="Hovde B.T."/>
            <person name="Starkenburg S.R."/>
        </authorList>
    </citation>
    <scope>NUCLEOTIDE SEQUENCE [LARGE SCALE GENOMIC DNA]</scope>
    <source>
        <strain evidence="5 6">DOE0152z</strain>
    </source>
</reference>
<evidence type="ECO:0000256" key="2">
    <source>
        <dbReference type="PROSITE-ProRule" id="PRU00235"/>
    </source>
</evidence>
<feature type="repeat" description="RCC1" evidence="2">
    <location>
        <begin position="258"/>
        <end position="313"/>
    </location>
</feature>
<dbReference type="InterPro" id="IPR058923">
    <property type="entry name" value="RCC1-like_dom"/>
</dbReference>
<feature type="repeat" description="RCC1" evidence="2">
    <location>
        <begin position="83"/>
        <end position="134"/>
    </location>
</feature>
<dbReference type="PROSITE" id="PS00626">
    <property type="entry name" value="RCC1_2"/>
    <property type="match status" value="1"/>
</dbReference>
<name>A0ABY8ULJ1_TETOB</name>
<evidence type="ECO:0000259" key="4">
    <source>
        <dbReference type="Pfam" id="PF25390"/>
    </source>
</evidence>
<sequence>MAAEQKPEWNGGELLFAGGTDWAMLGRGGGGKSKANPKDELERQEKYPNLVEPHRLKALLGVKIAFIAAGSAAAHCIVGDVNGVCYTWGRNERGQLGHGDLLQRNAPTVVAGLTGQHVVAAAGGKHHTVVVTKDGHSFAFGLNSQGQLGIGSIKKTKATPEDLQLSPVKALVDNAAKVSCGADFTAWLSKTGQVWTAGNPQYGQLGGGTDHMYNAKDTSIKIMYEPQPTPRAVEGLLGVTVKQVVCGHSHSLALAEGGGAYTWGNGNYGKLGHKVQQDEMKPRLIESFRGRMLALPEGVCGAGGTSTFCVATGPQLYAWGKLKVSGDNATHPMPLEDLSGWNLRSLSCGPGTFAVAADNSVITWGAATNGELGYGPSGKKSSARPDKCMALEGMSTQQVACGVGFTLFLTEPTADKLAKFPVYEPAVAVEEAKGGGDDGETAAGGSSKAAAAKGAGAKRKGAAAGGGKGKKAK</sequence>
<accession>A0ABY8ULJ1</accession>
<feature type="domain" description="RCC1-like" evidence="4">
    <location>
        <begin position="43"/>
        <end position="407"/>
    </location>
</feature>
<dbReference type="PRINTS" id="PR00633">
    <property type="entry name" value="RCCNDNSATION"/>
</dbReference>
<dbReference type="PANTHER" id="PTHR46207">
    <property type="entry name" value="PROTEIN RCC2"/>
    <property type="match status" value="1"/>
</dbReference>
<dbReference type="PROSITE" id="PS50012">
    <property type="entry name" value="RCC1_3"/>
    <property type="match status" value="5"/>
</dbReference>
<protein>
    <recommendedName>
        <fullName evidence="4">RCC1-like domain-containing protein</fullName>
    </recommendedName>
</protein>
<dbReference type="EMBL" id="CP126219">
    <property type="protein sequence ID" value="WIA21167.1"/>
    <property type="molecule type" value="Genomic_DNA"/>
</dbReference>
<feature type="repeat" description="RCC1" evidence="2">
    <location>
        <begin position="135"/>
        <end position="191"/>
    </location>
</feature>
<evidence type="ECO:0000256" key="3">
    <source>
        <dbReference type="SAM" id="MobiDB-lite"/>
    </source>
</evidence>
<proteinExistence type="predicted"/>
<keyword evidence="1" id="KW-0677">Repeat</keyword>
<dbReference type="InterPro" id="IPR000408">
    <property type="entry name" value="Reg_chr_condens"/>
</dbReference>
<feature type="repeat" description="RCC1" evidence="2">
    <location>
        <begin position="359"/>
        <end position="412"/>
    </location>
</feature>
<dbReference type="PANTHER" id="PTHR46207:SF1">
    <property type="entry name" value="PROTEIN RCC2"/>
    <property type="match status" value="1"/>
</dbReference>
<feature type="compositionally biased region" description="Low complexity" evidence="3">
    <location>
        <begin position="441"/>
        <end position="455"/>
    </location>
</feature>
<keyword evidence="6" id="KW-1185">Reference proteome</keyword>
<evidence type="ECO:0000313" key="5">
    <source>
        <dbReference type="EMBL" id="WIA21167.1"/>
    </source>
</evidence>
<dbReference type="InterPro" id="IPR028641">
    <property type="entry name" value="RCC2"/>
</dbReference>
<dbReference type="InterPro" id="IPR009091">
    <property type="entry name" value="RCC1/BLIP-II"/>
</dbReference>
<dbReference type="SUPFAM" id="SSF50985">
    <property type="entry name" value="RCC1/BLIP-II"/>
    <property type="match status" value="1"/>
</dbReference>
<evidence type="ECO:0000256" key="1">
    <source>
        <dbReference type="ARBA" id="ARBA00022737"/>
    </source>
</evidence>
<gene>
    <name evidence="5" type="ORF">OEZ85_005474</name>
</gene>
<dbReference type="Gene3D" id="2.130.10.30">
    <property type="entry name" value="Regulator of chromosome condensation 1/beta-lactamase-inhibitor protein II"/>
    <property type="match status" value="2"/>
</dbReference>
<organism evidence="5 6">
    <name type="scientific">Tetradesmus obliquus</name>
    <name type="common">Green alga</name>
    <name type="synonym">Acutodesmus obliquus</name>
    <dbReference type="NCBI Taxonomy" id="3088"/>
    <lineage>
        <taxon>Eukaryota</taxon>
        <taxon>Viridiplantae</taxon>
        <taxon>Chlorophyta</taxon>
        <taxon>core chlorophytes</taxon>
        <taxon>Chlorophyceae</taxon>
        <taxon>CS clade</taxon>
        <taxon>Sphaeropleales</taxon>
        <taxon>Scenedesmaceae</taxon>
        <taxon>Tetradesmus</taxon>
    </lineage>
</organism>